<evidence type="ECO:0000259" key="7">
    <source>
        <dbReference type="Pfam" id="PF04138"/>
    </source>
</evidence>
<dbReference type="GO" id="GO:0005886">
    <property type="term" value="C:plasma membrane"/>
    <property type="evidence" value="ECO:0007669"/>
    <property type="project" value="TreeGrafter"/>
</dbReference>
<evidence type="ECO:0000313" key="9">
    <source>
        <dbReference type="EMBL" id="UUX49597.1"/>
    </source>
</evidence>
<dbReference type="Pfam" id="PF04138">
    <property type="entry name" value="GtrA_DPMS_TM"/>
    <property type="match status" value="1"/>
</dbReference>
<protein>
    <submittedName>
        <fullName evidence="9">GtrA family protein</fullName>
    </submittedName>
</protein>
<feature type="transmembrane region" description="Helical" evidence="6">
    <location>
        <begin position="32"/>
        <end position="51"/>
    </location>
</feature>
<feature type="transmembrane region" description="Helical" evidence="6">
    <location>
        <begin position="378"/>
        <end position="397"/>
    </location>
</feature>
<keyword evidence="4 6" id="KW-1133">Transmembrane helix</keyword>
<sequence>MKLQFLSFAVVGALGFLVDATALQLFLNVAGLDLYSARIGSFLVAVTFTWAMNRHFTFASDDPRLLREWFRFLSANSLGAGVNLGTYGILVWAIPIVAAHPVLGVAAGSIAGLAVNFLGSRFFVFRDVSGGDTGNRRPLDLSGVPWRPGGAQAFEFWLLAAGAVYALLCLSPSSYAISFQALALDPVGLFLGKARPIRSDEYAVWTPYIQIAVNNGFARFNETSPYLEDLRNFNALPLRDWGLIFKPQFWGFFVLDPAWAYSLHHAIFIVAFLAGWRRLFHLLGFGWSEATLAAFVVFFFPYTQLWWTTTGSLLAGFPWLIVCLFWQTAVWKRVLVLSWLSASWLISHLYPPIVVTCAFAGVVLLLAFRARETLRPSIILPGLLGAALGAAIAVFYLQDAFLVMSKTVYPGDRSIDGGQLSFWQWVSTFLPGLGTTGREPIVSTRNYLETVAGGSFLLAGCFLFCRWRSLKDLALSSDNAVRTARRRLLVLFAGTAVMSVWLLVPLPSEAGAVLLWDKFLAPRFVFALGLLSLSMAMLLAERLDFSVTPARLGVAALLLAGLYGGFRFSYQSQPDFDGLEVWGPILFLLVLGGESLLFRMRAFPAMLAASACAGALVYGTYNPLQSSYPIFHRPDHPGAEAFRSYQEANPENLLLIREVPGSILNAWGYRSVQHVLVSPQLEFFRERFPKLPEKQFNRIFNRYAHIQLTDEPIPYVPMPAPGVIQHDVIRVPMVAFEAGGSSVSTGGGRNGRDVAGLEIIEIAPRGVPLPDGVVDDVTWDEAARTMTLRGWARFSMLDPDNRLLVLAPGAESATQPEPVYRPDVVFALGNDQRLAFSGFTTTVHFGDGKGKPDTVCIWSRDSDQRLFRLGGAVKNWSGGACEPKAGAN</sequence>
<dbReference type="Proteomes" id="UP001060336">
    <property type="component" value="Chromosome"/>
</dbReference>
<evidence type="ECO:0000256" key="5">
    <source>
        <dbReference type="ARBA" id="ARBA00023136"/>
    </source>
</evidence>
<evidence type="ECO:0000313" key="10">
    <source>
        <dbReference type="Proteomes" id="UP001060336"/>
    </source>
</evidence>
<dbReference type="KEGG" id="naci:NUH88_19625"/>
<evidence type="ECO:0000256" key="2">
    <source>
        <dbReference type="ARBA" id="ARBA00009399"/>
    </source>
</evidence>
<name>A0A9J7AVZ1_9PROT</name>
<gene>
    <name evidence="9" type="ORF">NUH88_19625</name>
</gene>
<comment type="similarity">
    <text evidence="2">Belongs to the GtrA family.</text>
</comment>
<feature type="domain" description="DUF7657" evidence="8">
    <location>
        <begin position="160"/>
        <end position="540"/>
    </location>
</feature>
<evidence type="ECO:0000259" key="8">
    <source>
        <dbReference type="Pfam" id="PF24677"/>
    </source>
</evidence>
<feature type="transmembrane region" description="Helical" evidence="6">
    <location>
        <begin position="249"/>
        <end position="273"/>
    </location>
</feature>
<evidence type="ECO:0000256" key="6">
    <source>
        <dbReference type="SAM" id="Phobius"/>
    </source>
</evidence>
<evidence type="ECO:0000256" key="4">
    <source>
        <dbReference type="ARBA" id="ARBA00022989"/>
    </source>
</evidence>
<feature type="transmembrane region" description="Helical" evidence="6">
    <location>
        <begin position="605"/>
        <end position="621"/>
    </location>
</feature>
<feature type="transmembrane region" description="Helical" evidence="6">
    <location>
        <begin position="488"/>
        <end position="508"/>
    </location>
</feature>
<proteinExistence type="inferred from homology"/>
<dbReference type="RefSeq" id="WP_257768353.1">
    <property type="nucleotide sequence ID" value="NZ_CP102480.1"/>
</dbReference>
<evidence type="ECO:0000256" key="1">
    <source>
        <dbReference type="ARBA" id="ARBA00004141"/>
    </source>
</evidence>
<feature type="transmembrane region" description="Helical" evidence="6">
    <location>
        <begin position="72"/>
        <end position="94"/>
    </location>
</feature>
<dbReference type="EMBL" id="CP102480">
    <property type="protein sequence ID" value="UUX49597.1"/>
    <property type="molecule type" value="Genomic_DNA"/>
</dbReference>
<feature type="transmembrane region" description="Helical" evidence="6">
    <location>
        <begin position="520"/>
        <end position="540"/>
    </location>
</feature>
<feature type="transmembrane region" description="Helical" evidence="6">
    <location>
        <begin position="581"/>
        <end position="598"/>
    </location>
</feature>
<dbReference type="InterPro" id="IPR007267">
    <property type="entry name" value="GtrA_DPMS_TM"/>
</dbReference>
<evidence type="ECO:0000256" key="3">
    <source>
        <dbReference type="ARBA" id="ARBA00022692"/>
    </source>
</evidence>
<dbReference type="GO" id="GO:0000271">
    <property type="term" value="P:polysaccharide biosynthetic process"/>
    <property type="evidence" value="ECO:0007669"/>
    <property type="project" value="InterPro"/>
</dbReference>
<comment type="subcellular location">
    <subcellularLocation>
        <location evidence="1">Membrane</location>
        <topology evidence="1">Multi-pass membrane protein</topology>
    </subcellularLocation>
</comment>
<keyword evidence="10" id="KW-1185">Reference proteome</keyword>
<feature type="transmembrane region" description="Helical" evidence="6">
    <location>
        <begin position="100"/>
        <end position="119"/>
    </location>
</feature>
<dbReference type="AlphaFoldDB" id="A0A9J7AVZ1"/>
<dbReference type="PANTHER" id="PTHR38459">
    <property type="entry name" value="PROPHAGE BACTOPRENOL-LINKED GLUCOSE TRANSLOCASE HOMOLOG"/>
    <property type="match status" value="1"/>
</dbReference>
<dbReference type="PANTHER" id="PTHR38459:SF1">
    <property type="entry name" value="PROPHAGE BACTOPRENOL-LINKED GLUCOSE TRANSLOCASE HOMOLOG"/>
    <property type="match status" value="1"/>
</dbReference>
<feature type="transmembrane region" description="Helical" evidence="6">
    <location>
        <begin position="349"/>
        <end position="366"/>
    </location>
</feature>
<feature type="transmembrane region" description="Helical" evidence="6">
    <location>
        <begin position="552"/>
        <end position="569"/>
    </location>
</feature>
<feature type="transmembrane region" description="Helical" evidence="6">
    <location>
        <begin position="312"/>
        <end position="329"/>
    </location>
</feature>
<feature type="transmembrane region" description="Helical" evidence="6">
    <location>
        <begin position="279"/>
        <end position="300"/>
    </location>
</feature>
<dbReference type="InterPro" id="IPR056074">
    <property type="entry name" value="DUF7657"/>
</dbReference>
<accession>A0A9J7AVZ1</accession>
<keyword evidence="3 6" id="KW-0812">Transmembrane</keyword>
<dbReference type="InterPro" id="IPR051401">
    <property type="entry name" value="GtrA_CellWall_Glycosyl"/>
</dbReference>
<organism evidence="9 10">
    <name type="scientific">Nisaea acidiphila</name>
    <dbReference type="NCBI Taxonomy" id="1862145"/>
    <lineage>
        <taxon>Bacteria</taxon>
        <taxon>Pseudomonadati</taxon>
        <taxon>Pseudomonadota</taxon>
        <taxon>Alphaproteobacteria</taxon>
        <taxon>Rhodospirillales</taxon>
        <taxon>Thalassobaculaceae</taxon>
        <taxon>Nisaea</taxon>
    </lineage>
</organism>
<keyword evidence="5 6" id="KW-0472">Membrane</keyword>
<feature type="domain" description="GtrA/DPMS transmembrane" evidence="7">
    <location>
        <begin position="8"/>
        <end position="125"/>
    </location>
</feature>
<reference evidence="9" key="1">
    <citation type="submission" date="2022-08" db="EMBL/GenBank/DDBJ databases">
        <title>Nisaea acidiphila sp. nov., isolated from a marine algal debris and emended description of the genus Nisaea Urios et al. 2008.</title>
        <authorList>
            <person name="Kwon K."/>
        </authorList>
    </citation>
    <scope>NUCLEOTIDE SEQUENCE</scope>
    <source>
        <strain evidence="9">MEBiC11861</strain>
    </source>
</reference>
<dbReference type="Pfam" id="PF24677">
    <property type="entry name" value="DUF7657"/>
    <property type="match status" value="1"/>
</dbReference>